<evidence type="ECO:0000256" key="1">
    <source>
        <dbReference type="ARBA" id="ARBA00000085"/>
    </source>
</evidence>
<dbReference type="InterPro" id="IPR036097">
    <property type="entry name" value="HisK_dim/P_sf"/>
</dbReference>
<dbReference type="PROSITE" id="PS50109">
    <property type="entry name" value="HIS_KIN"/>
    <property type="match status" value="1"/>
</dbReference>
<evidence type="ECO:0000256" key="8">
    <source>
        <dbReference type="ARBA" id="ARBA00022840"/>
    </source>
</evidence>
<feature type="transmembrane region" description="Helical" evidence="14">
    <location>
        <begin position="23"/>
        <end position="46"/>
    </location>
</feature>
<keyword evidence="9" id="KW-0902">Two-component regulatory system</keyword>
<dbReference type="CDD" id="cd17574">
    <property type="entry name" value="REC_OmpR"/>
    <property type="match status" value="1"/>
</dbReference>
<dbReference type="GO" id="GO:0000155">
    <property type="term" value="F:phosphorelay sensor kinase activity"/>
    <property type="evidence" value="ECO:0007669"/>
    <property type="project" value="InterPro"/>
</dbReference>
<dbReference type="InterPro" id="IPR035965">
    <property type="entry name" value="PAS-like_dom_sf"/>
</dbReference>
<evidence type="ECO:0000313" key="20">
    <source>
        <dbReference type="EMBL" id="QEW25260.1"/>
    </source>
</evidence>
<dbReference type="KEGG" id="rid:RIdsm_01046"/>
<reference evidence="19 21" key="1">
    <citation type="submission" date="2015-04" db="EMBL/GenBank/DDBJ databases">
        <title>The draft genome sequence of Roseovarius indicus B108T.</title>
        <authorList>
            <person name="Li G."/>
            <person name="Lai Q."/>
            <person name="Shao Z."/>
            <person name="Yan P."/>
        </authorList>
    </citation>
    <scope>NUCLEOTIDE SEQUENCE [LARGE SCALE GENOMIC DNA]</scope>
    <source>
        <strain evidence="19 21">B108</strain>
    </source>
</reference>
<dbReference type="RefSeq" id="WP_057820094.1">
    <property type="nucleotide sequence ID" value="NZ_CP031598.1"/>
</dbReference>
<dbReference type="EMBL" id="LAXI01000021">
    <property type="protein sequence ID" value="KRS15544.1"/>
    <property type="molecule type" value="Genomic_DNA"/>
</dbReference>
<dbReference type="InterPro" id="IPR003594">
    <property type="entry name" value="HATPase_dom"/>
</dbReference>
<dbReference type="Gene3D" id="1.10.287.130">
    <property type="match status" value="1"/>
</dbReference>
<dbReference type="PROSITE" id="PS50112">
    <property type="entry name" value="PAS"/>
    <property type="match status" value="1"/>
</dbReference>
<dbReference type="Gene3D" id="6.10.340.10">
    <property type="match status" value="1"/>
</dbReference>
<sequence length="897" mass="99166">MSRDTEAPARGGWIFENTIPLRIGALSAVLLAALILSTGVIAWELIRSQERIAESNEGFHRLAIAGEADREFSEMRYWMTDLSVSQLTLSERRANEALDRLDESLERIRGFAPEAAETIGTQTETYYATALRAADAYTDGNRVLGNTLLSQARAASDTVDETLEQLVGDLSARADRTSKEARAAADAALKRSIIACIVICIAGVFLTWRALRSILRPMHRITDAISGLIRGERDVQLPPEGRDEFGRMSQALRALQDSQEKRRALEDEARAQRNTIMTAIETIPDGFALYDSDDRLLLFNERFRSIFGHVDDILTPGARFEDILRLQLERDAVETHDLSPEDWINERMNHHRTPGDGRREVMMGGAWIQVAKRRTPDGGTVAVYSDISDLKQKQAQLETANEKAVAANSAKSQFLASMSHELRTPLNAIIGYSEMLSEDAEDMGFDSAIEDLEKIMSSGRHLLSLINDVLDLSKIEAGKMEVYVETFQLKSLLEEVADTVAPLIARNDNTLVLDLEVGDDEIETDKTKLRQNLFNLLSNAAKFTKNGKIELSAARGQKNGAPTFRFAVRDEGIGMTPEQQAKLFQAFVQADQSTTRNFGGTGLGLAIAQQFTQMMGGEITVESETGVGSVFSFEIPARFSDGGAPEELEPVEGTSVLGRVLIVDDEEEARAAAARIVREKGYEVLMASDAKTGLRIAREQAPDAVILDVIMPERDGWSMLREMKADPVLCEMPVILATIVADREMGLAFGAVEHLIKPVDPDQLVSTLEAIADGREKDVLIVDDDVATRNLFRRILTREGWYVREASDGSRALTLLDNHKPTLMVLDIMMPNLDGFEVLKTVRTRQDLADLPVIVATSKDLTRAELDWLKANAGQVIRKGETGRSDLVAALSRHLDR</sequence>
<comment type="subcellular location">
    <subcellularLocation>
        <location evidence="2">Membrane</location>
    </subcellularLocation>
</comment>
<dbReference type="PANTHER" id="PTHR43047">
    <property type="entry name" value="TWO-COMPONENT HISTIDINE PROTEIN KINASE"/>
    <property type="match status" value="1"/>
</dbReference>
<keyword evidence="21" id="KW-1185">Reference proteome</keyword>
<evidence type="ECO:0000256" key="3">
    <source>
        <dbReference type="ARBA" id="ARBA00012438"/>
    </source>
</evidence>
<keyword evidence="7" id="KW-0418">Kinase</keyword>
<keyword evidence="5 20" id="KW-0808">Transferase</keyword>
<dbReference type="Pfam" id="PF00512">
    <property type="entry name" value="HisKA"/>
    <property type="match status" value="1"/>
</dbReference>
<evidence type="ECO:0000256" key="12">
    <source>
        <dbReference type="PROSITE-ProRule" id="PRU00169"/>
    </source>
</evidence>
<feature type="modified residue" description="4-aspartylphosphate" evidence="12">
    <location>
        <position position="827"/>
    </location>
</feature>
<dbReference type="InterPro" id="IPR000014">
    <property type="entry name" value="PAS"/>
</dbReference>
<keyword evidence="8" id="KW-0067">ATP-binding</keyword>
<dbReference type="InterPro" id="IPR005467">
    <property type="entry name" value="His_kinase_dom"/>
</dbReference>
<dbReference type="GO" id="GO:0005524">
    <property type="term" value="F:ATP binding"/>
    <property type="evidence" value="ECO:0007669"/>
    <property type="project" value="UniProtKB-KW"/>
</dbReference>
<keyword evidence="14" id="KW-0812">Transmembrane</keyword>
<dbReference type="InterPro" id="IPR011006">
    <property type="entry name" value="CheY-like_superfamily"/>
</dbReference>
<dbReference type="Gene3D" id="3.30.565.10">
    <property type="entry name" value="Histidine kinase-like ATPase, C-terminal domain"/>
    <property type="match status" value="1"/>
</dbReference>
<comment type="catalytic activity">
    <reaction evidence="1">
        <text>ATP + protein L-histidine = ADP + protein N-phospho-L-histidine.</text>
        <dbReference type="EC" id="2.7.13.3"/>
    </reaction>
</comment>
<evidence type="ECO:0000313" key="22">
    <source>
        <dbReference type="Proteomes" id="UP000325785"/>
    </source>
</evidence>
<feature type="transmembrane region" description="Helical" evidence="14">
    <location>
        <begin position="192"/>
        <end position="211"/>
    </location>
</feature>
<keyword evidence="14" id="KW-1133">Transmembrane helix</keyword>
<dbReference type="SMART" id="SM00388">
    <property type="entry name" value="HisKA"/>
    <property type="match status" value="1"/>
</dbReference>
<keyword evidence="6" id="KW-0547">Nucleotide-binding</keyword>
<dbReference type="STRING" id="540747.SAMN04488031_106148"/>
<evidence type="ECO:0000256" key="5">
    <source>
        <dbReference type="ARBA" id="ARBA00022679"/>
    </source>
</evidence>
<dbReference type="FunFam" id="3.30.565.10:FF:000010">
    <property type="entry name" value="Sensor histidine kinase RcsC"/>
    <property type="match status" value="1"/>
</dbReference>
<evidence type="ECO:0000256" key="7">
    <source>
        <dbReference type="ARBA" id="ARBA00022777"/>
    </source>
</evidence>
<feature type="domain" description="Response regulatory" evidence="16">
    <location>
        <begin position="778"/>
        <end position="894"/>
    </location>
</feature>
<dbReference type="SUPFAM" id="SSF158472">
    <property type="entry name" value="HAMP domain-like"/>
    <property type="match status" value="1"/>
</dbReference>
<proteinExistence type="predicted"/>
<dbReference type="Pfam" id="PF12860">
    <property type="entry name" value="PAS_7"/>
    <property type="match status" value="1"/>
</dbReference>
<keyword evidence="13" id="KW-0175">Coiled coil</keyword>
<dbReference type="CDD" id="cd00082">
    <property type="entry name" value="HisKA"/>
    <property type="match status" value="1"/>
</dbReference>
<evidence type="ECO:0000259" key="15">
    <source>
        <dbReference type="PROSITE" id="PS50109"/>
    </source>
</evidence>
<accession>A0A0T5P317</accession>
<dbReference type="SUPFAM" id="SSF52172">
    <property type="entry name" value="CheY-like"/>
    <property type="match status" value="2"/>
</dbReference>
<name>A0A0T5P317_9RHOB</name>
<dbReference type="Proteomes" id="UP000325785">
    <property type="component" value="Chromosome"/>
</dbReference>
<dbReference type="Pfam" id="PF00672">
    <property type="entry name" value="HAMP"/>
    <property type="match status" value="1"/>
</dbReference>
<dbReference type="AlphaFoldDB" id="A0A0T5P317"/>
<dbReference type="SMART" id="SM00304">
    <property type="entry name" value="HAMP"/>
    <property type="match status" value="1"/>
</dbReference>
<dbReference type="CDD" id="cd06225">
    <property type="entry name" value="HAMP"/>
    <property type="match status" value="1"/>
</dbReference>
<dbReference type="OrthoDB" id="9801651at2"/>
<feature type="domain" description="Histidine kinase" evidence="15">
    <location>
        <begin position="417"/>
        <end position="639"/>
    </location>
</feature>
<feature type="domain" description="PAS" evidence="17">
    <location>
        <begin position="272"/>
        <end position="308"/>
    </location>
</feature>
<dbReference type="PRINTS" id="PR00344">
    <property type="entry name" value="BCTRLSENSOR"/>
</dbReference>
<dbReference type="CDD" id="cd16922">
    <property type="entry name" value="HATPase_EvgS-ArcB-TorS-like"/>
    <property type="match status" value="1"/>
</dbReference>
<evidence type="ECO:0000256" key="4">
    <source>
        <dbReference type="ARBA" id="ARBA00022553"/>
    </source>
</evidence>
<dbReference type="Pfam" id="PF02518">
    <property type="entry name" value="HATPase_c"/>
    <property type="match status" value="1"/>
</dbReference>
<dbReference type="Gene3D" id="3.30.450.20">
    <property type="entry name" value="PAS domain"/>
    <property type="match status" value="1"/>
</dbReference>
<evidence type="ECO:0000313" key="21">
    <source>
        <dbReference type="Proteomes" id="UP000051401"/>
    </source>
</evidence>
<keyword evidence="4 12" id="KW-0597">Phosphoprotein</keyword>
<gene>
    <name evidence="20" type="primary">pleC_1</name>
    <name evidence="20" type="ORF">RIdsm_01046</name>
    <name evidence="19" type="ORF">XM52_23305</name>
</gene>
<dbReference type="SUPFAM" id="SSF55874">
    <property type="entry name" value="ATPase domain of HSP90 chaperone/DNA topoisomerase II/histidine kinase"/>
    <property type="match status" value="1"/>
</dbReference>
<dbReference type="InterPro" id="IPR003660">
    <property type="entry name" value="HAMP_dom"/>
</dbReference>
<dbReference type="SMART" id="SM00387">
    <property type="entry name" value="HATPase_c"/>
    <property type="match status" value="1"/>
</dbReference>
<dbReference type="Gene3D" id="3.40.50.2300">
    <property type="match status" value="2"/>
</dbReference>
<evidence type="ECO:0000256" key="14">
    <source>
        <dbReference type="SAM" id="Phobius"/>
    </source>
</evidence>
<evidence type="ECO:0000259" key="17">
    <source>
        <dbReference type="PROSITE" id="PS50112"/>
    </source>
</evidence>
<dbReference type="Proteomes" id="UP000051401">
    <property type="component" value="Unassembled WGS sequence"/>
</dbReference>
<dbReference type="FunFam" id="1.10.287.130:FF:000038">
    <property type="entry name" value="Sensory transduction histidine kinase"/>
    <property type="match status" value="1"/>
</dbReference>
<evidence type="ECO:0000256" key="2">
    <source>
        <dbReference type="ARBA" id="ARBA00004370"/>
    </source>
</evidence>
<dbReference type="InterPro" id="IPR036890">
    <property type="entry name" value="HATPase_C_sf"/>
</dbReference>
<dbReference type="PROSITE" id="PS50885">
    <property type="entry name" value="HAMP"/>
    <property type="match status" value="1"/>
</dbReference>
<feature type="coiled-coil region" evidence="13">
    <location>
        <begin position="248"/>
        <end position="275"/>
    </location>
</feature>
<dbReference type="Pfam" id="PF00072">
    <property type="entry name" value="Response_reg"/>
    <property type="match status" value="2"/>
</dbReference>
<dbReference type="GO" id="GO:0009927">
    <property type="term" value="F:histidine phosphotransfer kinase activity"/>
    <property type="evidence" value="ECO:0007669"/>
    <property type="project" value="TreeGrafter"/>
</dbReference>
<dbReference type="PROSITE" id="PS50110">
    <property type="entry name" value="RESPONSE_REGULATORY"/>
    <property type="match status" value="2"/>
</dbReference>
<dbReference type="EMBL" id="CP031598">
    <property type="protein sequence ID" value="QEW25260.1"/>
    <property type="molecule type" value="Genomic_DNA"/>
</dbReference>
<evidence type="ECO:0000259" key="18">
    <source>
        <dbReference type="PROSITE" id="PS50885"/>
    </source>
</evidence>
<evidence type="ECO:0000256" key="6">
    <source>
        <dbReference type="ARBA" id="ARBA00022741"/>
    </source>
</evidence>
<dbReference type="InterPro" id="IPR001789">
    <property type="entry name" value="Sig_transdc_resp-reg_receiver"/>
</dbReference>
<dbReference type="PANTHER" id="PTHR43047:SF72">
    <property type="entry name" value="OSMOSENSING HISTIDINE PROTEIN KINASE SLN1"/>
    <property type="match status" value="1"/>
</dbReference>
<keyword evidence="10 14" id="KW-0472">Membrane</keyword>
<organism evidence="19 21">
    <name type="scientific">Roseovarius indicus</name>
    <dbReference type="NCBI Taxonomy" id="540747"/>
    <lineage>
        <taxon>Bacteria</taxon>
        <taxon>Pseudomonadati</taxon>
        <taxon>Pseudomonadota</taxon>
        <taxon>Alphaproteobacteria</taxon>
        <taxon>Rhodobacterales</taxon>
        <taxon>Roseobacteraceae</taxon>
        <taxon>Roseovarius</taxon>
    </lineage>
</organism>
<evidence type="ECO:0000259" key="16">
    <source>
        <dbReference type="PROSITE" id="PS50110"/>
    </source>
</evidence>
<evidence type="ECO:0000256" key="10">
    <source>
        <dbReference type="ARBA" id="ARBA00023136"/>
    </source>
</evidence>
<dbReference type="InterPro" id="IPR004358">
    <property type="entry name" value="Sig_transdc_His_kin-like_C"/>
</dbReference>
<feature type="domain" description="HAMP" evidence="18">
    <location>
        <begin position="212"/>
        <end position="264"/>
    </location>
</feature>
<dbReference type="SMART" id="SM00448">
    <property type="entry name" value="REC"/>
    <property type="match status" value="2"/>
</dbReference>
<dbReference type="SUPFAM" id="SSF47384">
    <property type="entry name" value="Homodimeric domain of signal transducing histidine kinase"/>
    <property type="match status" value="1"/>
</dbReference>
<evidence type="ECO:0000256" key="11">
    <source>
        <dbReference type="ARBA" id="ARBA00023306"/>
    </source>
</evidence>
<evidence type="ECO:0000313" key="19">
    <source>
        <dbReference type="EMBL" id="KRS15544.1"/>
    </source>
</evidence>
<dbReference type="GO" id="GO:0005886">
    <property type="term" value="C:plasma membrane"/>
    <property type="evidence" value="ECO:0007669"/>
    <property type="project" value="TreeGrafter"/>
</dbReference>
<dbReference type="InterPro" id="IPR003661">
    <property type="entry name" value="HisK_dim/P_dom"/>
</dbReference>
<evidence type="ECO:0000256" key="13">
    <source>
        <dbReference type="SAM" id="Coils"/>
    </source>
</evidence>
<dbReference type="SUPFAM" id="SSF55785">
    <property type="entry name" value="PYP-like sensor domain (PAS domain)"/>
    <property type="match status" value="1"/>
</dbReference>
<dbReference type="EC" id="2.7.13.3" evidence="3"/>
<keyword evidence="11" id="KW-0131">Cell cycle</keyword>
<protein>
    <recommendedName>
        <fullName evidence="3">histidine kinase</fullName>
        <ecNumber evidence="3">2.7.13.3</ecNumber>
    </recommendedName>
</protein>
<feature type="modified residue" description="4-aspartylphosphate" evidence="12">
    <location>
        <position position="708"/>
    </location>
</feature>
<reference evidence="20 22" key="2">
    <citation type="submission" date="2018-08" db="EMBL/GenBank/DDBJ databases">
        <title>Genetic Globetrotter - A new plasmid hitch-hiking vast phylogenetic and geographic distances.</title>
        <authorList>
            <person name="Vollmers J."/>
            <person name="Petersen J."/>
        </authorList>
    </citation>
    <scope>NUCLEOTIDE SEQUENCE [LARGE SCALE GENOMIC DNA]</scope>
    <source>
        <strain evidence="20 22">DSM 26383</strain>
    </source>
</reference>
<feature type="domain" description="Response regulatory" evidence="16">
    <location>
        <begin position="659"/>
        <end position="772"/>
    </location>
</feature>
<evidence type="ECO:0000256" key="9">
    <source>
        <dbReference type="ARBA" id="ARBA00023012"/>
    </source>
</evidence>
<dbReference type="PATRIC" id="fig|540747.5.peg.3019"/>